<dbReference type="CDD" id="cd11375">
    <property type="entry name" value="Peptidase_M54"/>
    <property type="match status" value="1"/>
</dbReference>
<dbReference type="PANTHER" id="PTHR15910">
    <property type="entry name" value="ARCHAEMETZINCIN"/>
    <property type="match status" value="1"/>
</dbReference>
<dbReference type="PANTHER" id="PTHR15910:SF1">
    <property type="entry name" value="ARCHAEMETZINCIN-2"/>
    <property type="match status" value="1"/>
</dbReference>
<evidence type="ECO:0000256" key="4">
    <source>
        <dbReference type="ARBA" id="ARBA00022801"/>
    </source>
</evidence>
<dbReference type="Gene3D" id="3.40.390.10">
    <property type="entry name" value="Collagenase (Catalytic Domain)"/>
    <property type="match status" value="1"/>
</dbReference>
<evidence type="ECO:0000256" key="6">
    <source>
        <dbReference type="ARBA" id="ARBA00023049"/>
    </source>
</evidence>
<name>A0ABT0UB18_9BACT</name>
<accession>A0ABT0UB18</accession>
<keyword evidence="5" id="KW-0862">Zinc</keyword>
<proteinExistence type="predicted"/>
<dbReference type="Proteomes" id="UP001202961">
    <property type="component" value="Unassembled WGS sequence"/>
</dbReference>
<dbReference type="InterPro" id="IPR012962">
    <property type="entry name" value="Pept_M54_archaemetzincn"/>
</dbReference>
<organism evidence="7 8">
    <name type="scientific">Aporhodopirellula aestuarii</name>
    <dbReference type="NCBI Taxonomy" id="2950107"/>
    <lineage>
        <taxon>Bacteria</taxon>
        <taxon>Pseudomonadati</taxon>
        <taxon>Planctomycetota</taxon>
        <taxon>Planctomycetia</taxon>
        <taxon>Pirellulales</taxon>
        <taxon>Pirellulaceae</taxon>
        <taxon>Aporhodopirellula</taxon>
    </lineage>
</organism>
<comment type="caution">
    <text evidence="7">The sequence shown here is derived from an EMBL/GenBank/DDBJ whole genome shotgun (WGS) entry which is preliminary data.</text>
</comment>
<protein>
    <submittedName>
        <fullName evidence="7">Archaemetzincin</fullName>
    </submittedName>
</protein>
<dbReference type="SUPFAM" id="SSF55486">
    <property type="entry name" value="Metalloproteases ('zincins'), catalytic domain"/>
    <property type="match status" value="1"/>
</dbReference>
<sequence>MRDNVKFVANWSALGVHLVLSVAMTTASGQSSAEIRDRQRMTNLRQLSEALIPLHQAMLPVRPGDWLASHKEKGQTFTHYVRSNPITLTQTRNVLFVLPMGEFDDAQRRIVELSAEFLAIYVNCRVETLETLSTDNVIPAEAKRVHPQWGMPQIRSTYVLEKLLPPRVPRDAVALICFMTSDLYPDDDWNFVFGQATYRDRVGVWSLYRNGDPKTDFHLCLKRTLRIATHETGHMFSIPHCTAYECNMCGSNSLAESDRRPLYLCPQCVAKVGWSTRCDMLQRFQRLLAFCQKNGLDAEAEYYAKALQAVPS</sequence>
<gene>
    <name evidence="7" type="ORF">NB063_23470</name>
</gene>
<evidence type="ECO:0000256" key="3">
    <source>
        <dbReference type="ARBA" id="ARBA00022723"/>
    </source>
</evidence>
<keyword evidence="6" id="KW-0482">Metalloprotease</keyword>
<dbReference type="Pfam" id="PF07998">
    <property type="entry name" value="Peptidase_M54"/>
    <property type="match status" value="1"/>
</dbReference>
<evidence type="ECO:0000256" key="2">
    <source>
        <dbReference type="ARBA" id="ARBA00022670"/>
    </source>
</evidence>
<evidence type="ECO:0000313" key="8">
    <source>
        <dbReference type="Proteomes" id="UP001202961"/>
    </source>
</evidence>
<dbReference type="InterPro" id="IPR024079">
    <property type="entry name" value="MetalloPept_cat_dom_sf"/>
</dbReference>
<reference evidence="7 8" key="1">
    <citation type="journal article" date="2022" name="Syst. Appl. Microbiol.">
        <title>Rhodopirellula aestuarii sp. nov., a novel member of the genus Rhodopirellula isolated from brackish sediments collected in the Tagus River estuary, Portugal.</title>
        <authorList>
            <person name="Vitorino I.R."/>
            <person name="Klimek D."/>
            <person name="Calusinska M."/>
            <person name="Lobo-da-Cunha A."/>
            <person name="Vasconcelos V."/>
            <person name="Lage O.M."/>
        </authorList>
    </citation>
    <scope>NUCLEOTIDE SEQUENCE [LARGE SCALE GENOMIC DNA]</scope>
    <source>
        <strain evidence="7 8">ICT_H3.1</strain>
    </source>
</reference>
<keyword evidence="4" id="KW-0378">Hydrolase</keyword>
<dbReference type="EMBL" id="JAMQBK010000062">
    <property type="protein sequence ID" value="MCM2373583.1"/>
    <property type="molecule type" value="Genomic_DNA"/>
</dbReference>
<evidence type="ECO:0000256" key="5">
    <source>
        <dbReference type="ARBA" id="ARBA00022833"/>
    </source>
</evidence>
<keyword evidence="3" id="KW-0479">Metal-binding</keyword>
<evidence type="ECO:0000313" key="7">
    <source>
        <dbReference type="EMBL" id="MCM2373583.1"/>
    </source>
</evidence>
<dbReference type="RefSeq" id="WP_250931336.1">
    <property type="nucleotide sequence ID" value="NZ_JAMQBK010000062.1"/>
</dbReference>
<keyword evidence="8" id="KW-1185">Reference proteome</keyword>
<evidence type="ECO:0000256" key="1">
    <source>
        <dbReference type="ARBA" id="ARBA00001947"/>
    </source>
</evidence>
<keyword evidence="2" id="KW-0645">Protease</keyword>
<comment type="cofactor">
    <cofactor evidence="1">
        <name>Zn(2+)</name>
        <dbReference type="ChEBI" id="CHEBI:29105"/>
    </cofactor>
</comment>